<name>A0A2Z5UVB7_9COXI</name>
<keyword evidence="10 13" id="KW-1133">Transmembrane helix</keyword>
<dbReference type="GO" id="GO:0005524">
    <property type="term" value="F:ATP binding"/>
    <property type="evidence" value="ECO:0007669"/>
    <property type="project" value="UniProtKB-KW"/>
</dbReference>
<proteinExistence type="predicted"/>
<keyword evidence="9" id="KW-0067">ATP-binding</keyword>
<evidence type="ECO:0000259" key="14">
    <source>
        <dbReference type="PROSITE" id="PS50109"/>
    </source>
</evidence>
<evidence type="ECO:0000256" key="4">
    <source>
        <dbReference type="ARBA" id="ARBA00022553"/>
    </source>
</evidence>
<dbReference type="InterPro" id="IPR003594">
    <property type="entry name" value="HATPase_dom"/>
</dbReference>
<dbReference type="InterPro" id="IPR036097">
    <property type="entry name" value="HisK_dim/P_sf"/>
</dbReference>
<feature type="transmembrane region" description="Helical" evidence="13">
    <location>
        <begin position="156"/>
        <end position="174"/>
    </location>
</feature>
<dbReference type="Proteomes" id="UP000282483">
    <property type="component" value="Chromosome"/>
</dbReference>
<dbReference type="Gene3D" id="3.30.565.10">
    <property type="entry name" value="Histidine kinase-like ATPase, C-terminal domain"/>
    <property type="match status" value="1"/>
</dbReference>
<dbReference type="PRINTS" id="PR00344">
    <property type="entry name" value="BCTRLSENSOR"/>
</dbReference>
<dbReference type="SUPFAM" id="SSF55874">
    <property type="entry name" value="ATPase domain of HSP90 chaperone/DNA topoisomerase II/histidine kinase"/>
    <property type="match status" value="1"/>
</dbReference>
<keyword evidence="6 13" id="KW-0812">Transmembrane</keyword>
<dbReference type="SMART" id="SM00387">
    <property type="entry name" value="HATPase_c"/>
    <property type="match status" value="1"/>
</dbReference>
<evidence type="ECO:0000256" key="8">
    <source>
        <dbReference type="ARBA" id="ARBA00022777"/>
    </source>
</evidence>
<dbReference type="SMART" id="SM00388">
    <property type="entry name" value="HisKA"/>
    <property type="match status" value="1"/>
</dbReference>
<dbReference type="KEGG" id="rvi:RVIR1_05000"/>
<keyword evidence="5" id="KW-0808">Transferase</keyword>
<keyword evidence="16" id="KW-1185">Reference proteome</keyword>
<comment type="catalytic activity">
    <reaction evidence="1">
        <text>ATP + protein L-histidine = ADP + protein N-phospho-L-histidine.</text>
        <dbReference type="EC" id="2.7.13.3"/>
    </reaction>
</comment>
<organism evidence="15 16">
    <name type="scientific">Candidatus Rickettsiella viridis</name>
    <dbReference type="NCBI Taxonomy" id="676208"/>
    <lineage>
        <taxon>Bacteria</taxon>
        <taxon>Pseudomonadati</taxon>
        <taxon>Pseudomonadota</taxon>
        <taxon>Gammaproteobacteria</taxon>
        <taxon>Legionellales</taxon>
        <taxon>Coxiellaceae</taxon>
        <taxon>Rickettsiella</taxon>
    </lineage>
</organism>
<evidence type="ECO:0000256" key="7">
    <source>
        <dbReference type="ARBA" id="ARBA00022741"/>
    </source>
</evidence>
<evidence type="ECO:0000256" key="13">
    <source>
        <dbReference type="SAM" id="Phobius"/>
    </source>
</evidence>
<keyword evidence="8" id="KW-0418">Kinase</keyword>
<protein>
    <recommendedName>
        <fullName evidence="3">histidine kinase</fullName>
        <ecNumber evidence="3">2.7.13.3</ecNumber>
    </recommendedName>
</protein>
<dbReference type="InterPro" id="IPR005467">
    <property type="entry name" value="His_kinase_dom"/>
</dbReference>
<sequence length="451" mass="50361">MIIITALGNYYIDNQAINETLDSSLVETGSLIKTIMHTPDLAIPAKLQAIQSQLNAHPSLKKALIEEDKFKLDEIIKENNRYKFQLWDSDGKLLLNSPQAPTIPLIGKPGLSNKIIAGNKWRTFTIYDHQQGLILAIGEKHTSRYTLIRHMLIDDAYLTLLVYPLSGLFIWLIIGSSLKSIRFFAKELAERAADHLEPVNLNEIPIEISPLADELNKLFSRLQQAFEREQRFAADAAHELHTPLAALKTQAQLALKAADPQECYTHLKQVIAGVDRCTHVIQQLLTLCRLSPETIMPEHFTQINLARIAAEAVAQLAPQAILKQIEIELVATDSEYKLLGNATGLHVLIRNLVDNAIRYTPHGGMVKVVILNLPHAIHLHVIDNGPGIPEKLRSRVFERFFRVLGNNAQGSGLGLAIVEQIAKLHHGSIHLDQPATETGLKVEVRFPRDKN</sequence>
<dbReference type="PANTHER" id="PTHR45436">
    <property type="entry name" value="SENSOR HISTIDINE KINASE YKOH"/>
    <property type="match status" value="1"/>
</dbReference>
<evidence type="ECO:0000256" key="9">
    <source>
        <dbReference type="ARBA" id="ARBA00022840"/>
    </source>
</evidence>
<dbReference type="EC" id="2.7.13.3" evidence="3"/>
<evidence type="ECO:0000256" key="6">
    <source>
        <dbReference type="ARBA" id="ARBA00022692"/>
    </source>
</evidence>
<dbReference type="PANTHER" id="PTHR45436:SF14">
    <property type="entry name" value="SENSOR PROTEIN QSEC"/>
    <property type="match status" value="1"/>
</dbReference>
<keyword evidence="7" id="KW-0547">Nucleotide-binding</keyword>
<dbReference type="AlphaFoldDB" id="A0A2Z5UVB7"/>
<dbReference type="InterPro" id="IPR003661">
    <property type="entry name" value="HisK_dim/P_dom"/>
</dbReference>
<evidence type="ECO:0000256" key="12">
    <source>
        <dbReference type="ARBA" id="ARBA00023136"/>
    </source>
</evidence>
<evidence type="ECO:0000313" key="15">
    <source>
        <dbReference type="EMBL" id="BBB15005.1"/>
    </source>
</evidence>
<keyword evidence="11" id="KW-0902">Two-component regulatory system</keyword>
<comment type="subcellular location">
    <subcellularLocation>
        <location evidence="2">Membrane</location>
        <topology evidence="2">Multi-pass membrane protein</topology>
    </subcellularLocation>
</comment>
<dbReference type="Pfam" id="PF00512">
    <property type="entry name" value="HisKA"/>
    <property type="match status" value="1"/>
</dbReference>
<evidence type="ECO:0000256" key="5">
    <source>
        <dbReference type="ARBA" id="ARBA00022679"/>
    </source>
</evidence>
<feature type="domain" description="Histidine kinase" evidence="14">
    <location>
        <begin position="235"/>
        <end position="450"/>
    </location>
</feature>
<dbReference type="Gene3D" id="1.10.287.130">
    <property type="match status" value="1"/>
</dbReference>
<dbReference type="SUPFAM" id="SSF47384">
    <property type="entry name" value="Homodimeric domain of signal transducing histidine kinase"/>
    <property type="match status" value="1"/>
</dbReference>
<evidence type="ECO:0000256" key="11">
    <source>
        <dbReference type="ARBA" id="ARBA00023012"/>
    </source>
</evidence>
<dbReference type="EMBL" id="AP018005">
    <property type="protein sequence ID" value="BBB15005.1"/>
    <property type="molecule type" value="Genomic_DNA"/>
</dbReference>
<evidence type="ECO:0000313" key="16">
    <source>
        <dbReference type="Proteomes" id="UP000282483"/>
    </source>
</evidence>
<evidence type="ECO:0000256" key="1">
    <source>
        <dbReference type="ARBA" id="ARBA00000085"/>
    </source>
</evidence>
<keyword evidence="4" id="KW-0597">Phosphoprotein</keyword>
<dbReference type="GO" id="GO:0000155">
    <property type="term" value="F:phosphorelay sensor kinase activity"/>
    <property type="evidence" value="ECO:0007669"/>
    <property type="project" value="InterPro"/>
</dbReference>
<dbReference type="Pfam" id="PF02518">
    <property type="entry name" value="HATPase_c"/>
    <property type="match status" value="1"/>
</dbReference>
<dbReference type="GO" id="GO:0005886">
    <property type="term" value="C:plasma membrane"/>
    <property type="evidence" value="ECO:0007669"/>
    <property type="project" value="TreeGrafter"/>
</dbReference>
<accession>A0A2Z5UVB7</accession>
<evidence type="ECO:0000256" key="3">
    <source>
        <dbReference type="ARBA" id="ARBA00012438"/>
    </source>
</evidence>
<evidence type="ECO:0000256" key="2">
    <source>
        <dbReference type="ARBA" id="ARBA00004141"/>
    </source>
</evidence>
<dbReference type="InterPro" id="IPR004358">
    <property type="entry name" value="Sig_transdc_His_kin-like_C"/>
</dbReference>
<evidence type="ECO:0000256" key="10">
    <source>
        <dbReference type="ARBA" id="ARBA00022989"/>
    </source>
</evidence>
<keyword evidence="12 13" id="KW-0472">Membrane</keyword>
<dbReference type="InterPro" id="IPR036890">
    <property type="entry name" value="HATPase_C_sf"/>
</dbReference>
<gene>
    <name evidence="15" type="primary">qseC</name>
    <name evidence="15" type="ORF">RVIR1_05000</name>
</gene>
<dbReference type="PROSITE" id="PS50109">
    <property type="entry name" value="HIS_KIN"/>
    <property type="match status" value="1"/>
</dbReference>
<dbReference type="InterPro" id="IPR050428">
    <property type="entry name" value="TCS_sensor_his_kinase"/>
</dbReference>
<reference evidence="15 16" key="1">
    <citation type="submission" date="2017-03" db="EMBL/GenBank/DDBJ databases">
        <title>The genome sequence of Candidatus Rickettsiella viridis.</title>
        <authorList>
            <person name="Nikoh N."/>
            <person name="Tsuchida T."/>
            <person name="Yamaguchi K."/>
            <person name="Maeda T."/>
            <person name="Shigenobu S."/>
            <person name="Fukatsu T."/>
        </authorList>
    </citation>
    <scope>NUCLEOTIDE SEQUENCE [LARGE SCALE GENOMIC DNA]</scope>
    <source>
        <strain evidence="15 16">Ap-RA04</strain>
    </source>
</reference>
<dbReference type="CDD" id="cd00082">
    <property type="entry name" value="HisKA"/>
    <property type="match status" value="1"/>
</dbReference>